<evidence type="ECO:0000256" key="1">
    <source>
        <dbReference type="ARBA" id="ARBA00010116"/>
    </source>
</evidence>
<comment type="similarity">
    <text evidence="1">Belongs to the intimin/invasin family.</text>
</comment>
<keyword evidence="5" id="KW-1185">Reference proteome</keyword>
<dbReference type="InterPro" id="IPR013783">
    <property type="entry name" value="Ig-like_fold"/>
</dbReference>
<dbReference type="InterPro" id="IPR008964">
    <property type="entry name" value="Invasin/intimin_cell_adhesion"/>
</dbReference>
<name>A0ABZ2YES6_9BACT</name>
<dbReference type="Gene3D" id="2.60.40.10">
    <property type="entry name" value="Immunoglobulins"/>
    <property type="match status" value="2"/>
</dbReference>
<protein>
    <submittedName>
        <fullName evidence="4">Ig-like domain-containing protein</fullName>
    </submittedName>
</protein>
<dbReference type="InterPro" id="IPR003344">
    <property type="entry name" value="Big_1_dom"/>
</dbReference>
<dbReference type="InterPro" id="IPR025493">
    <property type="entry name" value="DUF4384"/>
</dbReference>
<evidence type="ECO:0000259" key="2">
    <source>
        <dbReference type="Pfam" id="PF02369"/>
    </source>
</evidence>
<dbReference type="SUPFAM" id="SSF49373">
    <property type="entry name" value="Invasin/intimin cell-adhesion fragments"/>
    <property type="match status" value="2"/>
</dbReference>
<evidence type="ECO:0000313" key="4">
    <source>
        <dbReference type="EMBL" id="WZL76195.1"/>
    </source>
</evidence>
<sequence length="506" mass="55610">MRGKGSFLIFTFAVVFLFLAVAPAQGRVYMRFNLNPNIYITIPRSPAVSISVDRGEGATYYVGDPITIRYSVDRQGYVNLIDYLPNGDVNVLVRNQYFGSGRTETYRGTVSGPAGTERLVILFTPTPVSEGALQDFIQNPHQAGRIFTRYAVNRTHFNVAMRTRGTVLTLQPSTANVAPGGTISIRASLSDVSGNPLPGRNINWSTSSGSLSSYQTVTDARGVTSVTFYAPRTPQVVTISANFSGEHGLAPTSSSVEIEVVSVQATPILEIRADSLTLQPGERVKIDAYLRRPDGRPVYGRTIYWSASIGSLSTSSVITDSLGKVTVYYTAPRVYESTPFEITAEFRGAPGLNPTSATVSGMIEVSVPETPTVGMYYVDFSGRSTQHNVLDLNFSGNIASNYTLNGTQLLEMDYRDYLEFSFPIEFIPQKAKLLCWLQTDEGAKVRIYLNGNLVSSATQKGIMEPSDYKSFTLQERWFESGQNTLRIEVEAPRGSFARIQRILIIL</sequence>
<gene>
    <name evidence="4" type="ORF">QBE54_00235</name>
</gene>
<proteinExistence type="inferred from homology"/>
<dbReference type="Pfam" id="PF14326">
    <property type="entry name" value="DUF4384"/>
    <property type="match status" value="1"/>
</dbReference>
<organism evidence="4 5">
    <name type="scientific">Thermatribacter velox</name>
    <dbReference type="NCBI Taxonomy" id="3039681"/>
    <lineage>
        <taxon>Bacteria</taxon>
        <taxon>Pseudomonadati</taxon>
        <taxon>Atribacterota</taxon>
        <taxon>Atribacteria</taxon>
        <taxon>Atribacterales</taxon>
        <taxon>Thermatribacteraceae</taxon>
        <taxon>Thermatribacter</taxon>
    </lineage>
</organism>
<dbReference type="EMBL" id="CP121689">
    <property type="protein sequence ID" value="WZL76195.1"/>
    <property type="molecule type" value="Genomic_DNA"/>
</dbReference>
<dbReference type="Proteomes" id="UP001461341">
    <property type="component" value="Chromosome"/>
</dbReference>
<accession>A0ABZ2YES6</accession>
<dbReference type="Pfam" id="PF02369">
    <property type="entry name" value="Big_1"/>
    <property type="match status" value="1"/>
</dbReference>
<dbReference type="RefSeq" id="WP_369018353.1">
    <property type="nucleotide sequence ID" value="NZ_CP121689.1"/>
</dbReference>
<feature type="domain" description="Big-1" evidence="2">
    <location>
        <begin position="182"/>
        <end position="250"/>
    </location>
</feature>
<evidence type="ECO:0000313" key="5">
    <source>
        <dbReference type="Proteomes" id="UP001461341"/>
    </source>
</evidence>
<reference evidence="4 5" key="1">
    <citation type="submission" date="2023-03" db="EMBL/GenBank/DDBJ databases">
        <title>Novel Species.</title>
        <authorList>
            <person name="Ma S."/>
        </authorList>
    </citation>
    <scope>NUCLEOTIDE SEQUENCE [LARGE SCALE GENOMIC DNA]</scope>
    <source>
        <strain evidence="4 5">B11</strain>
    </source>
</reference>
<evidence type="ECO:0000259" key="3">
    <source>
        <dbReference type="Pfam" id="PF14326"/>
    </source>
</evidence>
<feature type="domain" description="DUF4384" evidence="3">
    <location>
        <begin position="59"/>
        <end position="127"/>
    </location>
</feature>